<dbReference type="InterPro" id="IPR052976">
    <property type="entry name" value="Scoloptoxin-like"/>
</dbReference>
<feature type="region of interest" description="Disordered" evidence="1">
    <location>
        <begin position="147"/>
        <end position="172"/>
    </location>
</feature>
<dbReference type="Pfam" id="PF01607">
    <property type="entry name" value="CBM_14"/>
    <property type="match status" value="1"/>
</dbReference>
<feature type="compositionally biased region" description="Basic and acidic residues" evidence="1">
    <location>
        <begin position="162"/>
        <end position="172"/>
    </location>
</feature>
<keyword evidence="3" id="KW-1185">Reference proteome</keyword>
<protein>
    <submittedName>
        <fullName evidence="4">LOW QUALITY PROTEIN: uncharacterized protein LOC108627857</fullName>
    </submittedName>
</protein>
<dbReference type="AlphaFoldDB" id="A0AAJ7J5S9"/>
<dbReference type="SUPFAM" id="SSF57625">
    <property type="entry name" value="Invertebrate chitin-binding proteins"/>
    <property type="match status" value="1"/>
</dbReference>
<proteinExistence type="predicted"/>
<dbReference type="KEGG" id="ccal:108627857"/>
<dbReference type="PANTHER" id="PTHR22933:SF31">
    <property type="entry name" value="FI18007P1"/>
    <property type="match status" value="1"/>
</dbReference>
<dbReference type="GeneID" id="108627857"/>
<name>A0AAJ7J5S9_9HYME</name>
<evidence type="ECO:0000259" key="2">
    <source>
        <dbReference type="PROSITE" id="PS50940"/>
    </source>
</evidence>
<gene>
    <name evidence="4" type="primary">LOC108627857</name>
</gene>
<dbReference type="PROSITE" id="PS50940">
    <property type="entry name" value="CHIT_BIND_II"/>
    <property type="match status" value="1"/>
</dbReference>
<feature type="region of interest" description="Disordered" evidence="1">
    <location>
        <begin position="280"/>
        <end position="325"/>
    </location>
</feature>
<dbReference type="RefSeq" id="XP_017884891.2">
    <property type="nucleotide sequence ID" value="XM_018029402.2"/>
</dbReference>
<organism evidence="3 4">
    <name type="scientific">Ceratina calcarata</name>
    <dbReference type="NCBI Taxonomy" id="156304"/>
    <lineage>
        <taxon>Eukaryota</taxon>
        <taxon>Metazoa</taxon>
        <taxon>Ecdysozoa</taxon>
        <taxon>Arthropoda</taxon>
        <taxon>Hexapoda</taxon>
        <taxon>Insecta</taxon>
        <taxon>Pterygota</taxon>
        <taxon>Neoptera</taxon>
        <taxon>Endopterygota</taxon>
        <taxon>Hymenoptera</taxon>
        <taxon>Apocrita</taxon>
        <taxon>Aculeata</taxon>
        <taxon>Apoidea</taxon>
        <taxon>Anthophila</taxon>
        <taxon>Apidae</taxon>
        <taxon>Ceratina</taxon>
        <taxon>Zadontomerus</taxon>
    </lineage>
</organism>
<dbReference type="GO" id="GO:0008061">
    <property type="term" value="F:chitin binding"/>
    <property type="evidence" value="ECO:0007669"/>
    <property type="project" value="InterPro"/>
</dbReference>
<feature type="region of interest" description="Disordered" evidence="1">
    <location>
        <begin position="342"/>
        <end position="375"/>
    </location>
</feature>
<sequence length="375" mass="42874">MHRLLPPTTSKRTQILLGGGNFQRGTLYKRTKNQPAKINLVCCRSIHRCYCSTSVVDRMYWLCLVALAATAAAQSPYDLDQRVPYQGKSSSLGPLYASSLSNGQGFRDNSYEDNIVTPTPTPVYRNPSGQQPLYRKPSIDQGAIRVGGSSRPILRGGQPQTAREREELEEKEEPDRLTLLLPQSKFDCVNKQTGYYADEDLNCEVFHYCQDNAKHSWICPEGFSFHQVHLICMPPNGDMNCKKSSQYHFINEYLYKPLNLEEHETRPNISLRYSDRYFPSDIHPDERESDDYQISQTAPIRRPTPVYASSQSTLNSIPPSARPQSAGLTQFRLPVNQVFRSPEEVNIPLQQRRPQSQGQPLRRFPQVRPDDEEYE</sequence>
<evidence type="ECO:0000313" key="3">
    <source>
        <dbReference type="Proteomes" id="UP000694925"/>
    </source>
</evidence>
<feature type="compositionally biased region" description="Polar residues" evidence="1">
    <location>
        <begin position="307"/>
        <end position="325"/>
    </location>
</feature>
<dbReference type="PANTHER" id="PTHR22933">
    <property type="entry name" value="FI18007P1-RELATED"/>
    <property type="match status" value="1"/>
</dbReference>
<evidence type="ECO:0000256" key="1">
    <source>
        <dbReference type="SAM" id="MobiDB-lite"/>
    </source>
</evidence>
<feature type="domain" description="Chitin-binding type-2" evidence="2">
    <location>
        <begin position="185"/>
        <end position="243"/>
    </location>
</feature>
<accession>A0AAJ7J5S9</accession>
<dbReference type="GO" id="GO:0005576">
    <property type="term" value="C:extracellular region"/>
    <property type="evidence" value="ECO:0007669"/>
    <property type="project" value="InterPro"/>
</dbReference>
<feature type="compositionally biased region" description="Polar residues" evidence="1">
    <location>
        <begin position="348"/>
        <end position="359"/>
    </location>
</feature>
<dbReference type="InterPro" id="IPR002557">
    <property type="entry name" value="Chitin-bd_dom"/>
</dbReference>
<dbReference type="Proteomes" id="UP000694925">
    <property type="component" value="Unplaced"/>
</dbReference>
<dbReference type="InterPro" id="IPR036508">
    <property type="entry name" value="Chitin-bd_dom_sf"/>
</dbReference>
<reference evidence="4" key="1">
    <citation type="submission" date="2025-08" db="UniProtKB">
        <authorList>
            <consortium name="RefSeq"/>
        </authorList>
    </citation>
    <scope>IDENTIFICATION</scope>
    <source>
        <tissue evidence="4">Whole body</tissue>
    </source>
</reference>
<evidence type="ECO:0000313" key="4">
    <source>
        <dbReference type="RefSeq" id="XP_017884891.2"/>
    </source>
</evidence>